<accession>A0A163KLC3</accession>
<dbReference type="InterPro" id="IPR029021">
    <property type="entry name" value="Prot-tyrosine_phosphatase-like"/>
</dbReference>
<dbReference type="GO" id="GO:0004721">
    <property type="term" value="F:phosphoprotein phosphatase activity"/>
    <property type="evidence" value="ECO:0007669"/>
    <property type="project" value="InterPro"/>
</dbReference>
<dbReference type="SUPFAM" id="SSF52799">
    <property type="entry name" value="(Phosphotyrosine protein) phosphatases II"/>
    <property type="match status" value="1"/>
</dbReference>
<evidence type="ECO:0008006" key="4">
    <source>
        <dbReference type="Google" id="ProtNLM"/>
    </source>
</evidence>
<sequence length="295" mass="33369">MADHLEGPYQPPLANFRDLGKSTSDNPDGKSYVKTGLMTRSATLDNMTEEQVNEFIDQTNTRTILDLRTSIEGIPGSPISLHYPTTVIKTKSTPKVEEKAATPRQKFCVNFVGNNFRRNFVIPACSWFIKIKLLLYLLFRREHWATYVVSKEVLDPLGLANLYKKFVEFCPVEIYQALAVFTEQENYPIHVQCSFGKDRTGLVCFLVMSICGVPEEVIVQDYAKTQAGIRPIYSELMMDLQRVGLSEGFIDASPQNMRGLIEFIKEQYGSVEDYLVNVVGLSLEQQAKIRSVLCA</sequence>
<dbReference type="Gene3D" id="3.90.190.10">
    <property type="entry name" value="Protein tyrosine phosphatase superfamily"/>
    <property type="match status" value="1"/>
</dbReference>
<feature type="region of interest" description="Disordered" evidence="1">
    <location>
        <begin position="1"/>
        <end position="31"/>
    </location>
</feature>
<organism evidence="2">
    <name type="scientific">Absidia glauca</name>
    <name type="common">Pin mould</name>
    <dbReference type="NCBI Taxonomy" id="4829"/>
    <lineage>
        <taxon>Eukaryota</taxon>
        <taxon>Fungi</taxon>
        <taxon>Fungi incertae sedis</taxon>
        <taxon>Mucoromycota</taxon>
        <taxon>Mucoromycotina</taxon>
        <taxon>Mucoromycetes</taxon>
        <taxon>Mucorales</taxon>
        <taxon>Cunninghamellaceae</taxon>
        <taxon>Absidia</taxon>
    </lineage>
</organism>
<dbReference type="PANTHER" id="PTHR31126">
    <property type="entry name" value="TYROSINE-PROTEIN PHOSPHATASE"/>
    <property type="match status" value="1"/>
</dbReference>
<reference evidence="2" key="1">
    <citation type="submission" date="2016-04" db="EMBL/GenBank/DDBJ databases">
        <authorList>
            <person name="Evans L.H."/>
            <person name="Alamgir A."/>
            <person name="Owens N."/>
            <person name="Weber N.D."/>
            <person name="Virtaneva K."/>
            <person name="Barbian K."/>
            <person name="Babar A."/>
            <person name="Rosenke K."/>
        </authorList>
    </citation>
    <scope>NUCLEOTIDE SEQUENCE [LARGE SCALE GENOMIC DNA]</scope>
    <source>
        <strain evidence="2">CBS 101.48</strain>
    </source>
</reference>
<dbReference type="OMA" id="LSWWDFF"/>
<evidence type="ECO:0000313" key="3">
    <source>
        <dbReference type="Proteomes" id="UP000078561"/>
    </source>
</evidence>
<dbReference type="AlphaFoldDB" id="A0A163KLC3"/>
<dbReference type="EMBL" id="LT554895">
    <property type="protein sequence ID" value="SAM08395.1"/>
    <property type="molecule type" value="Genomic_DNA"/>
</dbReference>
<dbReference type="InParanoid" id="A0A163KLC3"/>
<keyword evidence="3" id="KW-1185">Reference proteome</keyword>
<dbReference type="Pfam" id="PF13350">
    <property type="entry name" value="Y_phosphatase3"/>
    <property type="match status" value="1"/>
</dbReference>
<dbReference type="InterPro" id="IPR026893">
    <property type="entry name" value="Tyr/Ser_Pase_IphP-type"/>
</dbReference>
<gene>
    <name evidence="2" type="primary">ABSGL_14058.1 scaffold 14385</name>
</gene>
<proteinExistence type="predicted"/>
<name>A0A163KLC3_ABSGL</name>
<dbReference type="OrthoDB" id="9988524at2759"/>
<dbReference type="Proteomes" id="UP000078561">
    <property type="component" value="Unassembled WGS sequence"/>
</dbReference>
<dbReference type="PANTHER" id="PTHR31126:SF1">
    <property type="entry name" value="TYROSINE SPECIFIC PROTEIN PHOSPHATASES DOMAIN-CONTAINING PROTEIN"/>
    <property type="match status" value="1"/>
</dbReference>
<protein>
    <recommendedName>
        <fullName evidence="4">Tyrosine specific protein phosphatases domain-containing protein</fullName>
    </recommendedName>
</protein>
<evidence type="ECO:0000256" key="1">
    <source>
        <dbReference type="SAM" id="MobiDB-lite"/>
    </source>
</evidence>
<evidence type="ECO:0000313" key="2">
    <source>
        <dbReference type="EMBL" id="SAM08395.1"/>
    </source>
</evidence>
<dbReference type="STRING" id="4829.A0A163KLC3"/>